<comment type="caution">
    <text evidence="1">The sequence shown here is derived from an EMBL/GenBank/DDBJ whole genome shotgun (WGS) entry which is preliminary data.</text>
</comment>
<dbReference type="EMBL" id="JAEHOD010000061">
    <property type="protein sequence ID" value="KAG2433656.1"/>
    <property type="molecule type" value="Genomic_DNA"/>
</dbReference>
<proteinExistence type="predicted"/>
<keyword evidence="2" id="KW-1185">Reference proteome</keyword>
<organism evidence="1 2">
    <name type="scientific">Chlamydomonas schloesseri</name>
    <dbReference type="NCBI Taxonomy" id="2026947"/>
    <lineage>
        <taxon>Eukaryota</taxon>
        <taxon>Viridiplantae</taxon>
        <taxon>Chlorophyta</taxon>
        <taxon>core chlorophytes</taxon>
        <taxon>Chlorophyceae</taxon>
        <taxon>CS clade</taxon>
        <taxon>Chlamydomonadales</taxon>
        <taxon>Chlamydomonadaceae</taxon>
        <taxon>Chlamydomonas</taxon>
    </lineage>
</organism>
<dbReference type="Proteomes" id="UP000613740">
    <property type="component" value="Unassembled WGS sequence"/>
</dbReference>
<evidence type="ECO:0000313" key="1">
    <source>
        <dbReference type="EMBL" id="KAG2433656.1"/>
    </source>
</evidence>
<evidence type="ECO:0000313" key="2">
    <source>
        <dbReference type="Proteomes" id="UP000613740"/>
    </source>
</evidence>
<reference evidence="1" key="1">
    <citation type="journal article" date="2020" name="bioRxiv">
        <title>Comparative genomics of Chlamydomonas.</title>
        <authorList>
            <person name="Craig R.J."/>
            <person name="Hasan A.R."/>
            <person name="Ness R.W."/>
            <person name="Keightley P.D."/>
        </authorList>
    </citation>
    <scope>NUCLEOTIDE SEQUENCE</scope>
    <source>
        <strain evidence="1">CCAP 11/173</strain>
    </source>
</reference>
<accession>A0A835T8S5</accession>
<name>A0A835T8S5_9CHLO</name>
<sequence>MKLLPGAFGGGPLAGPSWRWRQSGRRARGGFVFLSSDDADDWGHCQGARCGSLYYNIIRKGLDLAPADASGILAVGQFFENSNATISLTGWVGNTTNITFARNASDVLSANLSNYKMLYIPSGYSDTDGGLDISLNNALISIRSRIMDFVNNRGGSLVALMQRGMGTKALGFLPIAMNFTSMEIANVSVTQVQWGFK</sequence>
<dbReference type="AlphaFoldDB" id="A0A835T8S5"/>
<gene>
    <name evidence="1" type="ORF">HYH02_012584</name>
</gene>
<protein>
    <submittedName>
        <fullName evidence="1">Uncharacterized protein</fullName>
    </submittedName>
</protein>